<dbReference type="EMBL" id="BGZK01000666">
    <property type="protein sequence ID" value="GBP55366.1"/>
    <property type="molecule type" value="Genomic_DNA"/>
</dbReference>
<dbReference type="Proteomes" id="UP000299102">
    <property type="component" value="Unassembled WGS sequence"/>
</dbReference>
<evidence type="ECO:0000313" key="1">
    <source>
        <dbReference type="EMBL" id="GBP55366.1"/>
    </source>
</evidence>
<sequence length="103" mass="11923">MTERDKSRYTEGSVNIGGSVVVARRLRFWLRFRIRRLDPDHGQIDQWVFNLSQRKPHALCLEEHVKLSVADVVITLTTVRVTTTSNPHWSSIEGLKLKLVDLK</sequence>
<evidence type="ECO:0000313" key="2">
    <source>
        <dbReference type="Proteomes" id="UP000299102"/>
    </source>
</evidence>
<reference evidence="1 2" key="1">
    <citation type="journal article" date="2019" name="Commun. Biol.">
        <title>The bagworm genome reveals a unique fibroin gene that provides high tensile strength.</title>
        <authorList>
            <person name="Kono N."/>
            <person name="Nakamura H."/>
            <person name="Ohtoshi R."/>
            <person name="Tomita M."/>
            <person name="Numata K."/>
            <person name="Arakawa K."/>
        </authorList>
    </citation>
    <scope>NUCLEOTIDE SEQUENCE [LARGE SCALE GENOMIC DNA]</scope>
</reference>
<name>A0A4C1WV04_EUMVA</name>
<organism evidence="1 2">
    <name type="scientific">Eumeta variegata</name>
    <name type="common">Bagworm moth</name>
    <name type="synonym">Eumeta japonica</name>
    <dbReference type="NCBI Taxonomy" id="151549"/>
    <lineage>
        <taxon>Eukaryota</taxon>
        <taxon>Metazoa</taxon>
        <taxon>Ecdysozoa</taxon>
        <taxon>Arthropoda</taxon>
        <taxon>Hexapoda</taxon>
        <taxon>Insecta</taxon>
        <taxon>Pterygota</taxon>
        <taxon>Neoptera</taxon>
        <taxon>Endopterygota</taxon>
        <taxon>Lepidoptera</taxon>
        <taxon>Glossata</taxon>
        <taxon>Ditrysia</taxon>
        <taxon>Tineoidea</taxon>
        <taxon>Psychidae</taxon>
        <taxon>Oiketicinae</taxon>
        <taxon>Eumeta</taxon>
    </lineage>
</organism>
<comment type="caution">
    <text evidence="1">The sequence shown here is derived from an EMBL/GenBank/DDBJ whole genome shotgun (WGS) entry which is preliminary data.</text>
</comment>
<protein>
    <submittedName>
        <fullName evidence="1">Uncharacterized protein</fullName>
    </submittedName>
</protein>
<proteinExistence type="predicted"/>
<keyword evidence="2" id="KW-1185">Reference proteome</keyword>
<gene>
    <name evidence="1" type="ORF">EVAR_31886_1</name>
</gene>
<dbReference type="AlphaFoldDB" id="A0A4C1WV04"/>
<accession>A0A4C1WV04</accession>